<dbReference type="Gene3D" id="1.10.1660.10">
    <property type="match status" value="1"/>
</dbReference>
<gene>
    <name evidence="2" type="ORF">JM93_03446</name>
</gene>
<evidence type="ECO:0000313" key="2">
    <source>
        <dbReference type="EMBL" id="TWI82931.1"/>
    </source>
</evidence>
<dbReference type="InterPro" id="IPR036969">
    <property type="entry name" value="Citrate_synthase_sf"/>
</dbReference>
<keyword evidence="3" id="KW-1185">Reference proteome</keyword>
<dbReference type="SUPFAM" id="SSF48256">
    <property type="entry name" value="Citrate synthase"/>
    <property type="match status" value="1"/>
</dbReference>
<dbReference type="Proteomes" id="UP000320593">
    <property type="component" value="Unassembled WGS sequence"/>
</dbReference>
<dbReference type="GO" id="GO:0046912">
    <property type="term" value="F:acyltransferase activity, acyl groups converted into alkyl on transfer"/>
    <property type="evidence" value="ECO:0007669"/>
    <property type="project" value="InterPro"/>
</dbReference>
<reference evidence="2 3" key="1">
    <citation type="submission" date="2019-07" db="EMBL/GenBank/DDBJ databases">
        <title>Genomic Encyclopedia of Archaeal and Bacterial Type Strains, Phase II (KMG-II): from individual species to whole genera.</title>
        <authorList>
            <person name="Goeker M."/>
        </authorList>
    </citation>
    <scope>NUCLEOTIDE SEQUENCE [LARGE SCALE GENOMIC DNA]</scope>
    <source>
        <strain evidence="2 3">ATCC BAA-252</strain>
    </source>
</reference>
<comment type="caution">
    <text evidence="2">The sequence shown here is derived from an EMBL/GenBank/DDBJ whole genome shotgun (WGS) entry which is preliminary data.</text>
</comment>
<dbReference type="RefSeq" id="WP_208995235.1">
    <property type="nucleotide sequence ID" value="NZ_SMLY01000080.1"/>
</dbReference>
<dbReference type="Gene3D" id="1.10.580.10">
    <property type="entry name" value="Citrate Synthase, domain 1"/>
    <property type="match status" value="1"/>
</dbReference>
<evidence type="ECO:0000313" key="3">
    <source>
        <dbReference type="Proteomes" id="UP000320593"/>
    </source>
</evidence>
<dbReference type="Pfam" id="PF12728">
    <property type="entry name" value="HTH_17"/>
    <property type="match status" value="1"/>
</dbReference>
<feature type="domain" description="Helix-turn-helix" evidence="1">
    <location>
        <begin position="6"/>
        <end position="56"/>
    </location>
</feature>
<dbReference type="InterPro" id="IPR041657">
    <property type="entry name" value="HTH_17"/>
</dbReference>
<accession>A0A562SNM4</accession>
<dbReference type="InterPro" id="IPR009061">
    <property type="entry name" value="DNA-bd_dom_put_sf"/>
</dbReference>
<dbReference type="InterPro" id="IPR016142">
    <property type="entry name" value="Citrate_synth-like_lrg_a-sub"/>
</dbReference>
<evidence type="ECO:0000259" key="1">
    <source>
        <dbReference type="Pfam" id="PF12728"/>
    </source>
</evidence>
<dbReference type="SUPFAM" id="SSF46955">
    <property type="entry name" value="Putative DNA-binding domain"/>
    <property type="match status" value="1"/>
</dbReference>
<protein>
    <submittedName>
        <fullName evidence="2">Citrate synthase</fullName>
    </submittedName>
</protein>
<organism evidence="2 3">
    <name type="scientific">Roseibium hamelinense</name>
    <dbReference type="NCBI Taxonomy" id="150831"/>
    <lineage>
        <taxon>Bacteria</taxon>
        <taxon>Pseudomonadati</taxon>
        <taxon>Pseudomonadota</taxon>
        <taxon>Alphaproteobacteria</taxon>
        <taxon>Hyphomicrobiales</taxon>
        <taxon>Stappiaceae</taxon>
        <taxon>Roseibium</taxon>
    </lineage>
</organism>
<dbReference type="EMBL" id="VLLF01000008">
    <property type="protein sequence ID" value="TWI82931.1"/>
    <property type="molecule type" value="Genomic_DNA"/>
</dbReference>
<dbReference type="AlphaFoldDB" id="A0A562SNM4"/>
<name>A0A562SNM4_9HYPH</name>
<proteinExistence type="predicted"/>
<sequence length="187" mass="20386">MTTPVFLSAKEAATELGVQPATLYAYVSRGLIRSEPGPGKQKKYFAADVRRLQERREVGDLADPRPLTGAGVLETRLTLITEKGPHYRGQLATELARTSSLESVATLLWRSEDDPFDANCPNDPESSPATIGVLDRLMAALANWPSQDKAAYTLSQTLLQKKVLLLCVTGSARCLCAQFLPIPSTRK</sequence>